<feature type="coiled-coil region" evidence="1">
    <location>
        <begin position="9"/>
        <end position="36"/>
    </location>
</feature>
<evidence type="ECO:0000313" key="3">
    <source>
        <dbReference type="EMBL" id="DAF97909.1"/>
    </source>
</evidence>
<feature type="transmembrane region" description="Helical" evidence="2">
    <location>
        <begin position="368"/>
        <end position="386"/>
    </location>
</feature>
<keyword evidence="2" id="KW-0812">Transmembrane</keyword>
<accession>A0A8S5UTW8</accession>
<organism evidence="3">
    <name type="scientific">Myoviridae sp. ctvxP16</name>
    <dbReference type="NCBI Taxonomy" id="2825205"/>
    <lineage>
        <taxon>Viruses</taxon>
        <taxon>Duplodnaviria</taxon>
        <taxon>Heunggongvirae</taxon>
        <taxon>Uroviricota</taxon>
        <taxon>Caudoviricetes</taxon>
    </lineage>
</organism>
<sequence length="530" mass="56695">MAVEVGRTISALTKQTNKLTQEVKKSRAEVSALDKELKLNPGNVDLVRQKYSAFAKQLTLNQQKIATLNTKRKELDTGFSSGAISQKEYEKEIVKIKKEVEKTTKSIEECTVALGRQNAEIRAAKMTNLISGLDKVQQKAEKVSKATMVAVAAFGALLKKGLDVGGELDDLANKYSTTAEAIQLQEHRYLKITGSSEGYTAALQKVGAMQSSIASGRGARYLNFLKQLGLKQSDLENKNNGEIYNLISERLAGLTDQTQRATIAQGLFGTVGLDVAMVTGQTAEKLKELDDVVYANGIITNEQAQAAGNAGDRFDDLKGKLESVAVEALVDFMPTIEALTSFLKDTVLPLITSITNAIADSGPVGQKMLALLIVGIVVLPKVIGFAKTLLTTMQLARGATYAQAAATTTLTAASGPWLGVIVAISAALMLVVTLISMFIGKSKEAINVSDDLMNSLGDTQSTLEGMGYKIESASETTVINNQKKQLDVNVDVNAHGDTKSSQEYAQDVGTTISDKITADVINYALGSKVR</sequence>
<evidence type="ECO:0000256" key="1">
    <source>
        <dbReference type="SAM" id="Coils"/>
    </source>
</evidence>
<proteinExistence type="predicted"/>
<dbReference type="EMBL" id="BK016138">
    <property type="protein sequence ID" value="DAF97909.1"/>
    <property type="molecule type" value="Genomic_DNA"/>
</dbReference>
<protein>
    <submittedName>
        <fullName evidence="3">Tail tape measure</fullName>
    </submittedName>
</protein>
<reference evidence="3" key="1">
    <citation type="journal article" date="2021" name="Proc. Natl. Acad. Sci. U.S.A.">
        <title>A Catalog of Tens of Thousands of Viruses from Human Metagenomes Reveals Hidden Associations with Chronic Diseases.</title>
        <authorList>
            <person name="Tisza M.J."/>
            <person name="Buck C.B."/>
        </authorList>
    </citation>
    <scope>NUCLEOTIDE SEQUENCE</scope>
    <source>
        <strain evidence="3">CtvxP16</strain>
    </source>
</reference>
<feature type="transmembrane region" description="Helical" evidence="2">
    <location>
        <begin position="417"/>
        <end position="439"/>
    </location>
</feature>
<keyword evidence="2" id="KW-0472">Membrane</keyword>
<name>A0A8S5UTW8_9CAUD</name>
<keyword evidence="1" id="KW-0175">Coiled coil</keyword>
<keyword evidence="2" id="KW-1133">Transmembrane helix</keyword>
<evidence type="ECO:0000256" key="2">
    <source>
        <dbReference type="SAM" id="Phobius"/>
    </source>
</evidence>